<proteinExistence type="predicted"/>
<evidence type="ECO:0000256" key="6">
    <source>
        <dbReference type="SAM" id="MobiDB-lite"/>
    </source>
</evidence>
<keyword evidence="3 7" id="KW-0812">Transmembrane</keyword>
<gene>
    <name evidence="8" type="ORF">H9865_03980</name>
</gene>
<keyword evidence="2" id="KW-1003">Cell membrane</keyword>
<reference evidence="8" key="2">
    <citation type="submission" date="2021-04" db="EMBL/GenBank/DDBJ databases">
        <authorList>
            <person name="Gilroy R."/>
        </authorList>
    </citation>
    <scope>NUCLEOTIDE SEQUENCE</scope>
    <source>
        <strain evidence="8">2239</strain>
    </source>
</reference>
<evidence type="ECO:0000256" key="3">
    <source>
        <dbReference type="ARBA" id="ARBA00022692"/>
    </source>
</evidence>
<comment type="subcellular location">
    <subcellularLocation>
        <location evidence="1">Cell membrane</location>
    </subcellularLocation>
</comment>
<accession>A0A9D1V3C2</accession>
<comment type="caution">
    <text evidence="8">The sequence shown here is derived from an EMBL/GenBank/DDBJ whole genome shotgun (WGS) entry which is preliminary data.</text>
</comment>
<dbReference type="InterPro" id="IPR005899">
    <property type="entry name" value="Na_pump_deCOase"/>
</dbReference>
<feature type="region of interest" description="Disordered" evidence="6">
    <location>
        <begin position="59"/>
        <end position="78"/>
    </location>
</feature>
<evidence type="ECO:0000256" key="5">
    <source>
        <dbReference type="ARBA" id="ARBA00023136"/>
    </source>
</evidence>
<name>A0A9D1V3C2_9FIRM</name>
<dbReference type="Pfam" id="PF04277">
    <property type="entry name" value="OAD_gamma"/>
    <property type="match status" value="1"/>
</dbReference>
<evidence type="ECO:0000256" key="2">
    <source>
        <dbReference type="ARBA" id="ARBA00022475"/>
    </source>
</evidence>
<evidence type="ECO:0000313" key="8">
    <source>
        <dbReference type="EMBL" id="HIX05254.1"/>
    </source>
</evidence>
<feature type="transmembrane region" description="Helical" evidence="7">
    <location>
        <begin position="26"/>
        <end position="47"/>
    </location>
</feature>
<keyword evidence="5 7" id="KW-0472">Membrane</keyword>
<evidence type="ECO:0000256" key="4">
    <source>
        <dbReference type="ARBA" id="ARBA00022989"/>
    </source>
</evidence>
<organism evidence="8 9">
    <name type="scientific">Candidatus Allofournierella pullicola</name>
    <dbReference type="NCBI Taxonomy" id="2838596"/>
    <lineage>
        <taxon>Bacteria</taxon>
        <taxon>Bacillati</taxon>
        <taxon>Bacillota</taxon>
        <taxon>Clostridia</taxon>
        <taxon>Eubacteriales</taxon>
        <taxon>Oscillospiraceae</taxon>
        <taxon>Allofournierella</taxon>
    </lineage>
</organism>
<reference evidence="8" key="1">
    <citation type="journal article" date="2021" name="PeerJ">
        <title>Extensive microbial diversity within the chicken gut microbiome revealed by metagenomics and culture.</title>
        <authorList>
            <person name="Gilroy R."/>
            <person name="Ravi A."/>
            <person name="Getino M."/>
            <person name="Pursley I."/>
            <person name="Horton D.L."/>
            <person name="Alikhan N.F."/>
            <person name="Baker D."/>
            <person name="Gharbi K."/>
            <person name="Hall N."/>
            <person name="Watson M."/>
            <person name="Adriaenssens E.M."/>
            <person name="Foster-Nyarko E."/>
            <person name="Jarju S."/>
            <person name="Secka A."/>
            <person name="Antonio M."/>
            <person name="Oren A."/>
            <person name="Chaudhuri R.R."/>
            <person name="La Ragione R."/>
            <person name="Hildebrand F."/>
            <person name="Pallen M.J."/>
        </authorList>
    </citation>
    <scope>NUCLEOTIDE SEQUENCE</scope>
    <source>
        <strain evidence="8">2239</strain>
    </source>
</reference>
<evidence type="ECO:0000256" key="7">
    <source>
        <dbReference type="SAM" id="Phobius"/>
    </source>
</evidence>
<dbReference type="GO" id="GO:0036376">
    <property type="term" value="P:sodium ion export across plasma membrane"/>
    <property type="evidence" value="ECO:0007669"/>
    <property type="project" value="InterPro"/>
</dbReference>
<evidence type="ECO:0000313" key="9">
    <source>
        <dbReference type="Proteomes" id="UP000824193"/>
    </source>
</evidence>
<dbReference type="GO" id="GO:0005886">
    <property type="term" value="C:plasma membrane"/>
    <property type="evidence" value="ECO:0007669"/>
    <property type="project" value="UniProtKB-SubCell"/>
</dbReference>
<protein>
    <submittedName>
        <fullName evidence="8">OadG family protein</fullName>
    </submittedName>
</protein>
<sequence>MNAVLLAAGAAQTTEPSVLVVAGTGMSLVFLVLILLTFIITLQGKLFDALNAKKQKAAAEAAVKSQPQPPQLQEPMEEPPFVEEGINEEIVAVIAATVAAASGGKYTLRAVKRAGGGRGSWGAAGVKSGTEPF</sequence>
<dbReference type="AlphaFoldDB" id="A0A9D1V3C2"/>
<keyword evidence="4 7" id="KW-1133">Transmembrane helix</keyword>
<evidence type="ECO:0000256" key="1">
    <source>
        <dbReference type="ARBA" id="ARBA00004236"/>
    </source>
</evidence>
<dbReference type="GO" id="GO:0015081">
    <property type="term" value="F:sodium ion transmembrane transporter activity"/>
    <property type="evidence" value="ECO:0007669"/>
    <property type="project" value="InterPro"/>
</dbReference>
<dbReference type="EMBL" id="DXFW01000012">
    <property type="protein sequence ID" value="HIX05254.1"/>
    <property type="molecule type" value="Genomic_DNA"/>
</dbReference>
<dbReference type="Proteomes" id="UP000824193">
    <property type="component" value="Unassembled WGS sequence"/>
</dbReference>